<keyword evidence="2" id="KW-1185">Reference proteome</keyword>
<name>A0AAJ0CCS8_9HYPO</name>
<dbReference type="SUPFAM" id="SSF51726">
    <property type="entry name" value="UROD/MetE-like"/>
    <property type="match status" value="1"/>
</dbReference>
<reference evidence="1" key="1">
    <citation type="submission" date="2023-06" db="EMBL/GenBank/DDBJ databases">
        <title>Conoideocrella luteorostrata (Hypocreales: Clavicipitaceae), a potential biocontrol fungus for elongate hemlock scale in United States Christmas tree production areas.</title>
        <authorList>
            <person name="Barrett H."/>
            <person name="Lovett B."/>
            <person name="Macias A.M."/>
            <person name="Stajich J.E."/>
            <person name="Kasson M.T."/>
        </authorList>
    </citation>
    <scope>NUCLEOTIDE SEQUENCE</scope>
    <source>
        <strain evidence="1">ARSEF 14590</strain>
    </source>
</reference>
<gene>
    <name evidence="1" type="ORF">QQS21_011630</name>
</gene>
<comment type="caution">
    <text evidence="1">The sequence shown here is derived from an EMBL/GenBank/DDBJ whole genome shotgun (WGS) entry which is preliminary data.</text>
</comment>
<dbReference type="Gene3D" id="3.20.20.210">
    <property type="match status" value="1"/>
</dbReference>
<evidence type="ECO:0000313" key="1">
    <source>
        <dbReference type="EMBL" id="KAK2590690.1"/>
    </source>
</evidence>
<dbReference type="Proteomes" id="UP001251528">
    <property type="component" value="Unassembled WGS sequence"/>
</dbReference>
<dbReference type="PANTHER" id="PTHR43844">
    <property type="entry name" value="METHIONINE SYNTHASE"/>
    <property type="match status" value="1"/>
</dbReference>
<evidence type="ECO:0008006" key="3">
    <source>
        <dbReference type="Google" id="ProtNLM"/>
    </source>
</evidence>
<protein>
    <recommendedName>
        <fullName evidence="3">Methionine synthase</fullName>
    </recommendedName>
</protein>
<dbReference type="PANTHER" id="PTHR43844:SF1">
    <property type="entry name" value="METHIONINE SYNTHASE"/>
    <property type="match status" value="1"/>
</dbReference>
<accession>A0AAJ0CCS8</accession>
<dbReference type="InterPro" id="IPR038071">
    <property type="entry name" value="UROD/MetE-like_sf"/>
</dbReference>
<evidence type="ECO:0000313" key="2">
    <source>
        <dbReference type="Proteomes" id="UP001251528"/>
    </source>
</evidence>
<dbReference type="EMBL" id="JASWJB010000408">
    <property type="protein sequence ID" value="KAK2590690.1"/>
    <property type="molecule type" value="Genomic_DNA"/>
</dbReference>
<dbReference type="AlphaFoldDB" id="A0AAJ0CCS8"/>
<sequence length="363" mass="40096">MPIPTENVGSLPRPKVLQDTFAAYDEGRVSREKLVQEQDRAAKDSIERMAATGQAYVTDGEQRASSFATYSITDTLGGTGLMENMKADGQYFAIFDDGHHRQLPRLVSGPFRYKTYAYENLKLSLPYAEAANAKMKQAVIAPSMMYLTYPLTGEIEGYPRSEFLKDLVDECEKDIRGCFAAGAVRVSIDFTEGRLATKNDPRNPWTGAELLDSFISLINKVLAHFTPEERPYTNLLGTLFNINAGYFLIQLASEKNKEAVYKEIGQRIRKDADGVKQVAFIGVVNTLSARLETPEEICEDLITASKYIARDQLGATDDCGFSPFSIDVKPSHGGDPDFARDVAFQKIANRVKGAALASEKLGI</sequence>
<proteinExistence type="predicted"/>
<organism evidence="1 2">
    <name type="scientific">Conoideocrella luteorostrata</name>
    <dbReference type="NCBI Taxonomy" id="1105319"/>
    <lineage>
        <taxon>Eukaryota</taxon>
        <taxon>Fungi</taxon>
        <taxon>Dikarya</taxon>
        <taxon>Ascomycota</taxon>
        <taxon>Pezizomycotina</taxon>
        <taxon>Sordariomycetes</taxon>
        <taxon>Hypocreomycetidae</taxon>
        <taxon>Hypocreales</taxon>
        <taxon>Clavicipitaceae</taxon>
        <taxon>Conoideocrella</taxon>
    </lineage>
</organism>